<organism evidence="10 11">
    <name type="scientific">Serinibacter salmoneus</name>
    <dbReference type="NCBI Taxonomy" id="556530"/>
    <lineage>
        <taxon>Bacteria</taxon>
        <taxon>Bacillati</taxon>
        <taxon>Actinomycetota</taxon>
        <taxon>Actinomycetes</taxon>
        <taxon>Micrococcales</taxon>
        <taxon>Beutenbergiaceae</taxon>
        <taxon>Serinibacter</taxon>
    </lineage>
</organism>
<dbReference type="InterPro" id="IPR036803">
    <property type="entry name" value="Porphobilinogen_deaminase_C_sf"/>
</dbReference>
<reference evidence="10 11" key="1">
    <citation type="submission" date="2017-10" db="EMBL/GenBank/DDBJ databases">
        <title>Sequencing the genomes of 1000 actinobacteria strains.</title>
        <authorList>
            <person name="Klenk H.-P."/>
        </authorList>
    </citation>
    <scope>NUCLEOTIDE SEQUENCE [LARGE SCALE GENOMIC DNA]</scope>
    <source>
        <strain evidence="10 11">DSM 21801</strain>
    </source>
</reference>
<comment type="function">
    <text evidence="2">Tetrapolymerization of the monopyrrole PBG into the hydroxymethylbilane pre-uroporphyrinogen in several discrete steps.</text>
</comment>
<evidence type="ECO:0000256" key="3">
    <source>
        <dbReference type="ARBA" id="ARBA00005638"/>
    </source>
</evidence>
<comment type="catalytic activity">
    <reaction evidence="7">
        <text>4 porphobilinogen + H2O = hydroxymethylbilane + 4 NH4(+)</text>
        <dbReference type="Rhea" id="RHEA:13185"/>
        <dbReference type="ChEBI" id="CHEBI:15377"/>
        <dbReference type="ChEBI" id="CHEBI:28938"/>
        <dbReference type="ChEBI" id="CHEBI:57845"/>
        <dbReference type="ChEBI" id="CHEBI:58126"/>
        <dbReference type="EC" id="2.5.1.61"/>
    </reaction>
</comment>
<evidence type="ECO:0000256" key="4">
    <source>
        <dbReference type="ARBA" id="ARBA00012655"/>
    </source>
</evidence>
<dbReference type="EC" id="2.5.1.61" evidence="4 8"/>
<proteinExistence type="inferred from homology"/>
<keyword evidence="6" id="KW-0627">Porphyrin biosynthesis</keyword>
<dbReference type="SUPFAM" id="SSF53850">
    <property type="entry name" value="Periplasmic binding protein-like II"/>
    <property type="match status" value="1"/>
</dbReference>
<evidence type="ECO:0000256" key="2">
    <source>
        <dbReference type="ARBA" id="ARBA00002869"/>
    </source>
</evidence>
<evidence type="ECO:0000313" key="11">
    <source>
        <dbReference type="Proteomes" id="UP000224915"/>
    </source>
</evidence>
<evidence type="ECO:0000256" key="5">
    <source>
        <dbReference type="ARBA" id="ARBA00022679"/>
    </source>
</evidence>
<dbReference type="PANTHER" id="PTHR11557:SF0">
    <property type="entry name" value="PORPHOBILINOGEN DEAMINASE"/>
    <property type="match status" value="1"/>
</dbReference>
<dbReference type="GO" id="GO:0006783">
    <property type="term" value="P:heme biosynthetic process"/>
    <property type="evidence" value="ECO:0007669"/>
    <property type="project" value="TreeGrafter"/>
</dbReference>
<dbReference type="OrthoDB" id="9810298at2"/>
<dbReference type="RefSeq" id="WP_098468773.1">
    <property type="nucleotide sequence ID" value="NZ_PDJD01000001.1"/>
</dbReference>
<dbReference type="Gene3D" id="3.30.160.40">
    <property type="entry name" value="Porphobilinogen deaminase, C-terminal domain"/>
    <property type="match status" value="1"/>
</dbReference>
<evidence type="ECO:0000256" key="1">
    <source>
        <dbReference type="ARBA" id="ARBA00001916"/>
    </source>
</evidence>
<comment type="similarity">
    <text evidence="3">Belongs to the HMBS family.</text>
</comment>
<feature type="domain" description="Porphobilinogen deaminase N-terminal" evidence="9">
    <location>
        <begin position="14"/>
        <end position="219"/>
    </location>
</feature>
<dbReference type="NCBIfam" id="TIGR00212">
    <property type="entry name" value="hemC"/>
    <property type="match status" value="1"/>
</dbReference>
<dbReference type="PROSITE" id="PS00533">
    <property type="entry name" value="PORPHOBILINOGEN_DEAM"/>
    <property type="match status" value="1"/>
</dbReference>
<dbReference type="InterPro" id="IPR000860">
    <property type="entry name" value="HemC"/>
</dbReference>
<dbReference type="InterPro" id="IPR022419">
    <property type="entry name" value="Porphobilin_deaminase_cofac_BS"/>
</dbReference>
<name>A0A2A9CZX8_9MICO</name>
<comment type="cofactor">
    <cofactor evidence="1">
        <name>dipyrromethane</name>
        <dbReference type="ChEBI" id="CHEBI:60342"/>
    </cofactor>
</comment>
<protein>
    <recommendedName>
        <fullName evidence="4 8">Hydroxymethylbilane synthase</fullName>
        <ecNumber evidence="4 8">2.5.1.61</ecNumber>
    </recommendedName>
</protein>
<sequence length="324" mass="33884">MTEDTETRDTGRPLRVGTRRSALARAQTEAFCARMPGWPHAVEIVPITSQGDTTTASLASLGGTGVFVTALREALLAGQIDVAVHSAKDLPTAPCPGLSIAAFPTREDPRDLLVAGAPLAQLPAGARIGTGSPRRRAQLLRRRGDLEVVDIRGNIDTRIGRVLAPRSPSERLDGVVLAGAGLARLGRTGDAVEHLDLREWPTAPAQGALAVETRTHSEAHRVVATLDDPATRQAASVERAVLRLLEAGCAAPLGVSVLEADAATGEREVLARVYALDGSGVVESRGRLHPDALQDAEVHEVARGIVADLLDQGAADLAPLHGTP</sequence>
<dbReference type="GO" id="GO:0005737">
    <property type="term" value="C:cytoplasm"/>
    <property type="evidence" value="ECO:0007669"/>
    <property type="project" value="UniProtKB-UniRule"/>
</dbReference>
<dbReference type="SUPFAM" id="SSF54782">
    <property type="entry name" value="Porphobilinogen deaminase (hydroxymethylbilane synthase), C-terminal domain"/>
    <property type="match status" value="1"/>
</dbReference>
<keyword evidence="5" id="KW-0808">Transferase</keyword>
<evidence type="ECO:0000259" key="9">
    <source>
        <dbReference type="Pfam" id="PF01379"/>
    </source>
</evidence>
<keyword evidence="11" id="KW-1185">Reference proteome</keyword>
<dbReference type="PIRSF" id="PIRSF001438">
    <property type="entry name" value="4pyrrol_synth_OHMeBilane_synth"/>
    <property type="match status" value="1"/>
</dbReference>
<evidence type="ECO:0000256" key="8">
    <source>
        <dbReference type="NCBIfam" id="TIGR00212"/>
    </source>
</evidence>
<evidence type="ECO:0000313" key="10">
    <source>
        <dbReference type="EMBL" id="PFG19691.1"/>
    </source>
</evidence>
<dbReference type="AlphaFoldDB" id="A0A2A9CZX8"/>
<dbReference type="Proteomes" id="UP000224915">
    <property type="component" value="Unassembled WGS sequence"/>
</dbReference>
<dbReference type="Gene3D" id="3.40.190.10">
    <property type="entry name" value="Periplasmic binding protein-like II"/>
    <property type="match status" value="2"/>
</dbReference>
<dbReference type="PRINTS" id="PR00151">
    <property type="entry name" value="PORPHBDMNASE"/>
</dbReference>
<comment type="caution">
    <text evidence="10">The sequence shown here is derived from an EMBL/GenBank/DDBJ whole genome shotgun (WGS) entry which is preliminary data.</text>
</comment>
<gene>
    <name evidence="10" type="ORF">ATL40_1259</name>
</gene>
<dbReference type="Pfam" id="PF01379">
    <property type="entry name" value="Porphobil_deam"/>
    <property type="match status" value="1"/>
</dbReference>
<evidence type="ECO:0000256" key="7">
    <source>
        <dbReference type="ARBA" id="ARBA00048169"/>
    </source>
</evidence>
<dbReference type="GO" id="GO:0004418">
    <property type="term" value="F:hydroxymethylbilane synthase activity"/>
    <property type="evidence" value="ECO:0007669"/>
    <property type="project" value="UniProtKB-UniRule"/>
</dbReference>
<dbReference type="EMBL" id="PDJD01000001">
    <property type="protein sequence ID" value="PFG19691.1"/>
    <property type="molecule type" value="Genomic_DNA"/>
</dbReference>
<evidence type="ECO:0000256" key="6">
    <source>
        <dbReference type="ARBA" id="ARBA00023244"/>
    </source>
</evidence>
<dbReference type="PANTHER" id="PTHR11557">
    <property type="entry name" value="PORPHOBILINOGEN DEAMINASE"/>
    <property type="match status" value="1"/>
</dbReference>
<dbReference type="InterPro" id="IPR022417">
    <property type="entry name" value="Porphobilin_deaminase_N"/>
</dbReference>
<accession>A0A2A9CZX8</accession>